<comment type="caution">
    <text evidence="2">The sequence shown here is derived from an EMBL/GenBank/DDBJ whole genome shotgun (WGS) entry which is preliminary data.</text>
</comment>
<keyword evidence="1" id="KW-0472">Membrane</keyword>
<evidence type="ECO:0000313" key="3">
    <source>
        <dbReference type="EMBL" id="KII66727.1"/>
    </source>
</evidence>
<dbReference type="AlphaFoldDB" id="A0A0C2IJE9"/>
<protein>
    <submittedName>
        <fullName evidence="2">Uncharacterized protein</fullName>
    </submittedName>
</protein>
<organism evidence="2 4">
    <name type="scientific">Thelohanellus kitauei</name>
    <name type="common">Myxosporean</name>
    <dbReference type="NCBI Taxonomy" id="669202"/>
    <lineage>
        <taxon>Eukaryota</taxon>
        <taxon>Metazoa</taxon>
        <taxon>Cnidaria</taxon>
        <taxon>Myxozoa</taxon>
        <taxon>Myxosporea</taxon>
        <taxon>Bivalvulida</taxon>
        <taxon>Platysporina</taxon>
        <taxon>Myxobolidae</taxon>
        <taxon>Thelohanellus</taxon>
    </lineage>
</organism>
<keyword evidence="1" id="KW-0812">Transmembrane</keyword>
<evidence type="ECO:0000256" key="1">
    <source>
        <dbReference type="SAM" id="Phobius"/>
    </source>
</evidence>
<keyword evidence="4" id="KW-1185">Reference proteome</keyword>
<dbReference type="EMBL" id="JWZT01003463">
    <property type="protein sequence ID" value="KII66727.1"/>
    <property type="molecule type" value="Genomic_DNA"/>
</dbReference>
<sequence length="191" mass="21179">MSENESSSGSSDSKFEHLEIENQCVDTKQKFIPVHFYESLSSAECSNQLAVQKSIYIKTCLLFNKMFVINRKSTQVILTTISLTLVSLAIGFYVGANISSVFDVILIFIIAINECCSKFLRFIGLKYNQAMFMIEGIKANVCSLLFTVGVIFSESGHLGPFPSVRFLFTFSASKLSLRDVRSSPSSPLCCS</sequence>
<reference evidence="2 4" key="1">
    <citation type="journal article" date="2014" name="Genome Biol. Evol.">
        <title>The genome of the myxosporean Thelohanellus kitauei shows adaptations to nutrient acquisition within its fish host.</title>
        <authorList>
            <person name="Yang Y."/>
            <person name="Xiong J."/>
            <person name="Zhou Z."/>
            <person name="Huo F."/>
            <person name="Miao W."/>
            <person name="Ran C."/>
            <person name="Liu Y."/>
            <person name="Zhang J."/>
            <person name="Feng J."/>
            <person name="Wang M."/>
            <person name="Wang M."/>
            <person name="Wang L."/>
            <person name="Yao B."/>
        </authorList>
    </citation>
    <scope>NUCLEOTIDE SEQUENCE [LARGE SCALE GENOMIC DNA]</scope>
    <source>
        <strain evidence="2">Wuqing</strain>
    </source>
</reference>
<accession>A0A0C2IJE9</accession>
<dbReference type="EMBL" id="JWZT01003801">
    <property type="protein sequence ID" value="KII65514.1"/>
    <property type="molecule type" value="Genomic_DNA"/>
</dbReference>
<feature type="transmembrane region" description="Helical" evidence="1">
    <location>
        <begin position="101"/>
        <end position="120"/>
    </location>
</feature>
<feature type="transmembrane region" description="Helical" evidence="1">
    <location>
        <begin position="76"/>
        <end position="95"/>
    </location>
</feature>
<gene>
    <name evidence="3" type="ORF">RF11_05891</name>
    <name evidence="2" type="ORF">RF11_11130</name>
</gene>
<proteinExistence type="predicted"/>
<dbReference type="Proteomes" id="UP000031668">
    <property type="component" value="Unassembled WGS sequence"/>
</dbReference>
<evidence type="ECO:0000313" key="2">
    <source>
        <dbReference type="EMBL" id="KII65514.1"/>
    </source>
</evidence>
<evidence type="ECO:0000313" key="4">
    <source>
        <dbReference type="Proteomes" id="UP000031668"/>
    </source>
</evidence>
<keyword evidence="1" id="KW-1133">Transmembrane helix</keyword>
<name>A0A0C2IJE9_THEKT</name>